<dbReference type="CDD" id="cd03366">
    <property type="entry name" value="TOPRIM_TopoIIA_GyrB"/>
    <property type="match status" value="1"/>
</dbReference>
<dbReference type="EMBL" id="UINC01003757">
    <property type="protein sequence ID" value="SVA09005.1"/>
    <property type="molecule type" value="Genomic_DNA"/>
</dbReference>
<dbReference type="InterPro" id="IPR020568">
    <property type="entry name" value="Ribosomal_Su5_D2-typ_SF"/>
</dbReference>
<dbReference type="Pfam" id="PF00204">
    <property type="entry name" value="DNA_gyraseB"/>
    <property type="match status" value="1"/>
</dbReference>
<dbReference type="EC" id="5.6.2.2" evidence="4"/>
<dbReference type="GO" id="GO:0006265">
    <property type="term" value="P:DNA topological change"/>
    <property type="evidence" value="ECO:0007669"/>
    <property type="project" value="InterPro"/>
</dbReference>
<dbReference type="Gene3D" id="3.30.230.10">
    <property type="match status" value="1"/>
</dbReference>
<reference evidence="14" key="1">
    <citation type="submission" date="2018-05" db="EMBL/GenBank/DDBJ databases">
        <authorList>
            <person name="Lanie J.A."/>
            <person name="Ng W.-L."/>
            <person name="Kazmierczak K.M."/>
            <person name="Andrzejewski T.M."/>
            <person name="Davidsen T.M."/>
            <person name="Wayne K.J."/>
            <person name="Tettelin H."/>
            <person name="Glass J.I."/>
            <person name="Rusch D."/>
            <person name="Podicherti R."/>
            <person name="Tsui H.-C.T."/>
            <person name="Winkler M.E."/>
        </authorList>
    </citation>
    <scope>NUCLEOTIDE SEQUENCE</scope>
</reference>
<dbReference type="InterPro" id="IPR013506">
    <property type="entry name" value="Topo_IIA_bsu_dom2"/>
</dbReference>
<evidence type="ECO:0000256" key="7">
    <source>
        <dbReference type="ARBA" id="ARBA00022840"/>
    </source>
</evidence>
<keyword evidence="9" id="KW-0799">Topoisomerase</keyword>
<dbReference type="Gene3D" id="3.40.50.670">
    <property type="match status" value="1"/>
</dbReference>
<dbReference type="SMART" id="SM00433">
    <property type="entry name" value="TOP2c"/>
    <property type="match status" value="1"/>
</dbReference>
<dbReference type="PANTHER" id="PTHR45866:SF1">
    <property type="entry name" value="DNA GYRASE SUBUNIT B, MITOCHONDRIAL"/>
    <property type="match status" value="1"/>
</dbReference>
<dbReference type="NCBIfam" id="NF004189">
    <property type="entry name" value="PRK05644.1"/>
    <property type="match status" value="1"/>
</dbReference>
<dbReference type="PROSITE" id="PS00177">
    <property type="entry name" value="TOPOISOMERASE_II"/>
    <property type="match status" value="1"/>
</dbReference>
<keyword evidence="6" id="KW-0547">Nucleotide-binding</keyword>
<dbReference type="InterPro" id="IPR013759">
    <property type="entry name" value="Topo_IIA_B_C"/>
</dbReference>
<dbReference type="CDD" id="cd16928">
    <property type="entry name" value="HATPase_GyrB-like"/>
    <property type="match status" value="1"/>
</dbReference>
<dbReference type="Pfam" id="PF02518">
    <property type="entry name" value="HATPase_c"/>
    <property type="match status" value="1"/>
</dbReference>
<dbReference type="InterPro" id="IPR003594">
    <property type="entry name" value="HATPase_dom"/>
</dbReference>
<evidence type="ECO:0000256" key="2">
    <source>
        <dbReference type="ARBA" id="ARBA00001946"/>
    </source>
</evidence>
<dbReference type="GO" id="GO:0003918">
    <property type="term" value="F:DNA topoisomerase type II (double strand cut, ATP-hydrolyzing) activity"/>
    <property type="evidence" value="ECO:0007669"/>
    <property type="project" value="UniProtKB-EC"/>
</dbReference>
<comment type="cofactor">
    <cofactor evidence="2">
        <name>Mg(2+)</name>
        <dbReference type="ChEBI" id="CHEBI:18420"/>
    </cofactor>
</comment>
<keyword evidence="5" id="KW-0479">Metal-binding</keyword>
<proteinExistence type="inferred from homology"/>
<sequence length="541" mass="59720">MSAETSYSAADITVLEGLEAVRKRPGMYIGSTGPTGLHHLVWEVVDNSVDEAMAGHCTTIDVTLRDDDCCQVTDDGRGIPVGQHHQYDDLAAAEVVLTLLHAGGKFGGEGYKVSGGLHGVGISVVNALSSRVEVEIDRNGRHHYMDFVDGGRLETRLSDVGDAPDGRTGTTVRFWPDGSIFDDTRFRFQTLAERFQMMAFLNRGLRIRLRDEREGDHHEEVDHCYEGGIRDFVAHVNASKESLFAEVGHIQGEEDGQEVEVAFQWNTGFNTDGLHSFANGINTLEGGMHEEGFRSALTAVMNRYARKRGQLRENDDNLQGEDIREGLTAIISVRLSDPQFEGQTKSKLGNVETRSLVQRTTNDKLAEWLEEHPSEGKRIVQKAINAQRARVAAQDARKSARRKSALDGAGMPDKLKDCASGDPRESELFIVEGDSAGGSAVQARNPRTMAILPIRGKILNVERARSDRMLKNAEIQTLIQAIGGGFGEDFEVGKIRYHKVILLCDADVDGSHIRTLLLTFFFRQMRALVENGHVYIAQPPL</sequence>
<name>A0A381SY91_9ZZZZ</name>
<evidence type="ECO:0000256" key="9">
    <source>
        <dbReference type="ARBA" id="ARBA00023029"/>
    </source>
</evidence>
<dbReference type="CDD" id="cd00822">
    <property type="entry name" value="TopoII_Trans_DNA_gyrase"/>
    <property type="match status" value="1"/>
</dbReference>
<evidence type="ECO:0000256" key="4">
    <source>
        <dbReference type="ARBA" id="ARBA00012895"/>
    </source>
</evidence>
<dbReference type="Gene3D" id="3.30.565.10">
    <property type="entry name" value="Histidine kinase-like ATPase, C-terminal domain"/>
    <property type="match status" value="1"/>
</dbReference>
<evidence type="ECO:0000256" key="11">
    <source>
        <dbReference type="ARBA" id="ARBA00023235"/>
    </source>
</evidence>
<dbReference type="AlphaFoldDB" id="A0A381SY91"/>
<dbReference type="PROSITE" id="PS50880">
    <property type="entry name" value="TOPRIM"/>
    <property type="match status" value="1"/>
</dbReference>
<dbReference type="SMART" id="SM00387">
    <property type="entry name" value="HATPase_c"/>
    <property type="match status" value="1"/>
</dbReference>
<dbReference type="InterPro" id="IPR014721">
    <property type="entry name" value="Ribsml_uS5_D2-typ_fold_subgr"/>
</dbReference>
<dbReference type="GO" id="GO:0046872">
    <property type="term" value="F:metal ion binding"/>
    <property type="evidence" value="ECO:0007669"/>
    <property type="project" value="UniProtKB-KW"/>
</dbReference>
<dbReference type="SUPFAM" id="SSF55874">
    <property type="entry name" value="ATPase domain of HSP90 chaperone/DNA topoisomerase II/histidine kinase"/>
    <property type="match status" value="1"/>
</dbReference>
<dbReference type="InterPro" id="IPR001241">
    <property type="entry name" value="Topo_IIA"/>
</dbReference>
<dbReference type="InterPro" id="IPR018522">
    <property type="entry name" value="TopoIIA_CS"/>
</dbReference>
<evidence type="ECO:0000256" key="10">
    <source>
        <dbReference type="ARBA" id="ARBA00023125"/>
    </source>
</evidence>
<dbReference type="InterPro" id="IPR006171">
    <property type="entry name" value="TOPRIM_dom"/>
</dbReference>
<dbReference type="Pfam" id="PF01751">
    <property type="entry name" value="Toprim"/>
    <property type="match status" value="1"/>
</dbReference>
<evidence type="ECO:0000256" key="8">
    <source>
        <dbReference type="ARBA" id="ARBA00022842"/>
    </source>
</evidence>
<dbReference type="InterPro" id="IPR036890">
    <property type="entry name" value="HATPase_C_sf"/>
</dbReference>
<gene>
    <name evidence="14" type="ORF">METZ01_LOCUS61859</name>
</gene>
<evidence type="ECO:0000256" key="3">
    <source>
        <dbReference type="ARBA" id="ARBA00010708"/>
    </source>
</evidence>
<dbReference type="InterPro" id="IPR034160">
    <property type="entry name" value="TOPRIM_GyrB"/>
</dbReference>
<dbReference type="InterPro" id="IPR013760">
    <property type="entry name" value="Topo_IIA-like_dom_sf"/>
</dbReference>
<protein>
    <recommendedName>
        <fullName evidence="4">DNA topoisomerase (ATP-hydrolyzing)</fullName>
        <ecNumber evidence="4">5.6.2.2</ecNumber>
    </recommendedName>
</protein>
<evidence type="ECO:0000256" key="5">
    <source>
        <dbReference type="ARBA" id="ARBA00022723"/>
    </source>
</evidence>
<dbReference type="GO" id="GO:0003677">
    <property type="term" value="F:DNA binding"/>
    <property type="evidence" value="ECO:0007669"/>
    <property type="project" value="UniProtKB-KW"/>
</dbReference>
<organism evidence="14">
    <name type="scientific">marine metagenome</name>
    <dbReference type="NCBI Taxonomy" id="408172"/>
    <lineage>
        <taxon>unclassified sequences</taxon>
        <taxon>metagenomes</taxon>
        <taxon>ecological metagenomes</taxon>
    </lineage>
</organism>
<evidence type="ECO:0000256" key="1">
    <source>
        <dbReference type="ARBA" id="ARBA00000185"/>
    </source>
</evidence>
<comment type="similarity">
    <text evidence="3">Belongs to the type II topoisomerase GyrB family.</text>
</comment>
<feature type="non-terminal residue" evidence="14">
    <location>
        <position position="541"/>
    </location>
</feature>
<dbReference type="PANTHER" id="PTHR45866">
    <property type="entry name" value="DNA GYRASE/TOPOISOMERASE SUBUNIT B"/>
    <property type="match status" value="1"/>
</dbReference>
<feature type="domain" description="Toprim" evidence="13">
    <location>
        <begin position="426"/>
        <end position="540"/>
    </location>
</feature>
<dbReference type="GO" id="GO:0005524">
    <property type="term" value="F:ATP binding"/>
    <property type="evidence" value="ECO:0007669"/>
    <property type="project" value="UniProtKB-KW"/>
</dbReference>
<dbReference type="FunFam" id="3.30.565.10:FF:000002">
    <property type="entry name" value="DNA gyrase subunit B"/>
    <property type="match status" value="1"/>
</dbReference>
<keyword evidence="10" id="KW-0238">DNA-binding</keyword>
<feature type="region of interest" description="Disordered" evidence="12">
    <location>
        <begin position="392"/>
        <end position="421"/>
    </location>
</feature>
<dbReference type="PRINTS" id="PR01159">
    <property type="entry name" value="DNAGYRASEB"/>
</dbReference>
<evidence type="ECO:0000256" key="12">
    <source>
        <dbReference type="SAM" id="MobiDB-lite"/>
    </source>
</evidence>
<dbReference type="SUPFAM" id="SSF54211">
    <property type="entry name" value="Ribosomal protein S5 domain 2-like"/>
    <property type="match status" value="1"/>
</dbReference>
<dbReference type="FunFam" id="3.30.230.10:FF:000005">
    <property type="entry name" value="DNA gyrase subunit B"/>
    <property type="match status" value="1"/>
</dbReference>
<dbReference type="PRINTS" id="PR00418">
    <property type="entry name" value="TPI2FAMILY"/>
</dbReference>
<dbReference type="SUPFAM" id="SSF56719">
    <property type="entry name" value="Type II DNA topoisomerase"/>
    <property type="match status" value="1"/>
</dbReference>
<evidence type="ECO:0000259" key="13">
    <source>
        <dbReference type="PROSITE" id="PS50880"/>
    </source>
</evidence>
<keyword evidence="8" id="KW-0460">Magnesium</keyword>
<evidence type="ECO:0000313" key="14">
    <source>
        <dbReference type="EMBL" id="SVA09005.1"/>
    </source>
</evidence>
<dbReference type="InterPro" id="IPR000565">
    <property type="entry name" value="Topo_IIA_B"/>
</dbReference>
<evidence type="ECO:0000256" key="6">
    <source>
        <dbReference type="ARBA" id="ARBA00022741"/>
    </source>
</evidence>
<keyword evidence="7" id="KW-0067">ATP-binding</keyword>
<accession>A0A381SY91</accession>
<keyword evidence="11" id="KW-0413">Isomerase</keyword>
<comment type="catalytic activity">
    <reaction evidence="1">
        <text>ATP-dependent breakage, passage and rejoining of double-stranded DNA.</text>
        <dbReference type="EC" id="5.6.2.2"/>
    </reaction>
</comment>